<name>A0AA36DLJ1_CYLNA</name>
<gene>
    <name evidence="1" type="ORF">CYNAS_LOCUS1323</name>
</gene>
<sequence length="335" mass="37250">MVQAVREVSRIVGTTTFLDLYVKLARIPGKANPAFEAIARMRIHEDLREAGGDTTLIDLAYGATNLGCMTEEEAAQVEEVPVIDTVTIHGRLLHLTNNQQEALVLGNSRYPLIALQAAFGPGKTVVGASIAIYQAQQGQRVIVTASTETAIAQFTNTLLGFAQANDVGVVRFVAETIAFDTDVPSTQVDLNEVLKRISTVYAPVLSRSERETCRRFAEGRILPAFAVHECPDGFFTREKCYLDQPSGDNLIRGIKKYCNDTSKSEGKSPKLTYHAKKLSLRERLDHIYSSWNGRWVDGTWGLEMDFNGQNWFAIGRDLAENAQRTYKRMEICTVR</sequence>
<accession>A0AA36DLJ1</accession>
<evidence type="ECO:0000313" key="1">
    <source>
        <dbReference type="EMBL" id="CAJ0589340.1"/>
    </source>
</evidence>
<dbReference type="AlphaFoldDB" id="A0AA36DLJ1"/>
<protein>
    <submittedName>
        <fullName evidence="1">Uncharacterized protein</fullName>
    </submittedName>
</protein>
<dbReference type="EMBL" id="CATQJL010000001">
    <property type="protein sequence ID" value="CAJ0589340.1"/>
    <property type="molecule type" value="Genomic_DNA"/>
</dbReference>
<dbReference type="Proteomes" id="UP001176961">
    <property type="component" value="Unassembled WGS sequence"/>
</dbReference>
<evidence type="ECO:0000313" key="2">
    <source>
        <dbReference type="Proteomes" id="UP001176961"/>
    </source>
</evidence>
<keyword evidence="2" id="KW-1185">Reference proteome</keyword>
<reference evidence="1" key="1">
    <citation type="submission" date="2023-07" db="EMBL/GenBank/DDBJ databases">
        <authorList>
            <consortium name="CYATHOMIX"/>
        </authorList>
    </citation>
    <scope>NUCLEOTIDE SEQUENCE</scope>
    <source>
        <strain evidence="1">N/A</strain>
    </source>
</reference>
<organism evidence="1 2">
    <name type="scientific">Cylicocyclus nassatus</name>
    <name type="common">Nematode worm</name>
    <dbReference type="NCBI Taxonomy" id="53992"/>
    <lineage>
        <taxon>Eukaryota</taxon>
        <taxon>Metazoa</taxon>
        <taxon>Ecdysozoa</taxon>
        <taxon>Nematoda</taxon>
        <taxon>Chromadorea</taxon>
        <taxon>Rhabditida</taxon>
        <taxon>Rhabditina</taxon>
        <taxon>Rhabditomorpha</taxon>
        <taxon>Strongyloidea</taxon>
        <taxon>Strongylidae</taxon>
        <taxon>Cylicocyclus</taxon>
    </lineage>
</organism>
<proteinExistence type="predicted"/>
<comment type="caution">
    <text evidence="1">The sequence shown here is derived from an EMBL/GenBank/DDBJ whole genome shotgun (WGS) entry which is preliminary data.</text>
</comment>
<dbReference type="SUPFAM" id="SSF52540">
    <property type="entry name" value="P-loop containing nucleoside triphosphate hydrolases"/>
    <property type="match status" value="1"/>
</dbReference>
<dbReference type="Gene3D" id="3.40.50.300">
    <property type="entry name" value="P-loop containing nucleotide triphosphate hydrolases"/>
    <property type="match status" value="1"/>
</dbReference>
<dbReference type="InterPro" id="IPR027417">
    <property type="entry name" value="P-loop_NTPase"/>
</dbReference>